<gene>
    <name evidence="1" type="ORF">EV646_103450</name>
</gene>
<evidence type="ECO:0000313" key="1">
    <source>
        <dbReference type="EMBL" id="TCO49471.1"/>
    </source>
</evidence>
<protein>
    <recommendedName>
        <fullName evidence="3">DUF1684 domain-containing protein</fullName>
    </recommendedName>
</protein>
<dbReference type="PANTHER" id="PTHR41913">
    <property type="entry name" value="DUF1684 DOMAIN-CONTAINING PROTEIN"/>
    <property type="match status" value="1"/>
</dbReference>
<dbReference type="Proteomes" id="UP000295573">
    <property type="component" value="Unassembled WGS sequence"/>
</dbReference>
<proteinExistence type="predicted"/>
<accession>A0A4R2IV59</accession>
<evidence type="ECO:0008006" key="3">
    <source>
        <dbReference type="Google" id="ProtNLM"/>
    </source>
</evidence>
<dbReference type="OrthoDB" id="5493262at2"/>
<dbReference type="EMBL" id="SLWR01000003">
    <property type="protein sequence ID" value="TCO49471.1"/>
    <property type="molecule type" value="Genomic_DNA"/>
</dbReference>
<comment type="caution">
    <text evidence="1">The sequence shown here is derived from an EMBL/GenBank/DDBJ whole genome shotgun (WGS) entry which is preliminary data.</text>
</comment>
<dbReference type="InterPro" id="IPR012467">
    <property type="entry name" value="DUF1684"/>
</dbReference>
<dbReference type="Pfam" id="PF07920">
    <property type="entry name" value="DUF1684"/>
    <property type="match status" value="1"/>
</dbReference>
<organism evidence="1 2">
    <name type="scientific">Kribbella antiqua</name>
    <dbReference type="NCBI Taxonomy" id="2512217"/>
    <lineage>
        <taxon>Bacteria</taxon>
        <taxon>Bacillati</taxon>
        <taxon>Actinomycetota</taxon>
        <taxon>Actinomycetes</taxon>
        <taxon>Propionibacteriales</taxon>
        <taxon>Kribbellaceae</taxon>
        <taxon>Kribbella</taxon>
    </lineage>
</organism>
<name>A0A4R2IV59_9ACTN</name>
<dbReference type="AlphaFoldDB" id="A0A4R2IV59"/>
<dbReference type="RefSeq" id="WP_132147411.1">
    <property type="nucleotide sequence ID" value="NZ_SLWR01000003.1"/>
</dbReference>
<reference evidence="1 2" key="1">
    <citation type="journal article" date="2015" name="Stand. Genomic Sci.">
        <title>Genomic Encyclopedia of Bacterial and Archaeal Type Strains, Phase III: the genomes of soil and plant-associated and newly described type strains.</title>
        <authorList>
            <person name="Whitman W.B."/>
            <person name="Woyke T."/>
            <person name="Klenk H.P."/>
            <person name="Zhou Y."/>
            <person name="Lilburn T.G."/>
            <person name="Beck B.J."/>
            <person name="De Vos P."/>
            <person name="Vandamme P."/>
            <person name="Eisen J.A."/>
            <person name="Garrity G."/>
            <person name="Hugenholtz P."/>
            <person name="Kyrpides N.C."/>
        </authorList>
    </citation>
    <scope>NUCLEOTIDE SEQUENCE [LARGE SCALE GENOMIC DNA]</scope>
    <source>
        <strain evidence="1 2">VKM Ac-2541</strain>
    </source>
</reference>
<dbReference type="PANTHER" id="PTHR41913:SF1">
    <property type="entry name" value="DUF1684 DOMAIN-CONTAINING PROTEIN"/>
    <property type="match status" value="1"/>
</dbReference>
<keyword evidence="2" id="KW-1185">Reference proteome</keyword>
<sequence>MTIIVEQDWQTWRDLRDRDLRSDYGWLTIVGFDWLPAAPSSLQGLPGKWWADDERAHVTAAGELTLSGEPVHGTTSASVAEAGSLSWLLYGDRLAELVLRGGRYAVRQRDPRAATRREFTGVPTYAVDPEWVVKGYYTPYVTPERVEVATAREDLRQHVTAVGTVHIPLGDSVYELVATAAGGGRLTLSFHDKTNGEETAPWRSVTTEVVERDQSVLIDFNRTINLPYAFTAYGTCPAPVPGNRLGLPVTAGEKKPL</sequence>
<evidence type="ECO:0000313" key="2">
    <source>
        <dbReference type="Proteomes" id="UP000295573"/>
    </source>
</evidence>